<dbReference type="GO" id="GO:0012505">
    <property type="term" value="C:endomembrane system"/>
    <property type="evidence" value="ECO:0007669"/>
    <property type="project" value="TreeGrafter"/>
</dbReference>
<dbReference type="Proteomes" id="UP001140206">
    <property type="component" value="Chromosome 3"/>
</dbReference>
<comment type="similarity">
    <text evidence="2">Belongs to the ODR-4 family.</text>
</comment>
<name>A0AAV8E5T2_9POAL</name>
<dbReference type="GO" id="GO:0008104">
    <property type="term" value="P:intracellular protein localization"/>
    <property type="evidence" value="ECO:0007669"/>
    <property type="project" value="TreeGrafter"/>
</dbReference>
<organism evidence="8 9">
    <name type="scientific">Rhynchospora pubera</name>
    <dbReference type="NCBI Taxonomy" id="906938"/>
    <lineage>
        <taxon>Eukaryota</taxon>
        <taxon>Viridiplantae</taxon>
        <taxon>Streptophyta</taxon>
        <taxon>Embryophyta</taxon>
        <taxon>Tracheophyta</taxon>
        <taxon>Spermatophyta</taxon>
        <taxon>Magnoliopsida</taxon>
        <taxon>Liliopsida</taxon>
        <taxon>Poales</taxon>
        <taxon>Cyperaceae</taxon>
        <taxon>Cyperoideae</taxon>
        <taxon>Rhynchosporeae</taxon>
        <taxon>Rhynchospora</taxon>
    </lineage>
</organism>
<evidence type="ECO:0000256" key="7">
    <source>
        <dbReference type="SAM" id="Phobius"/>
    </source>
</evidence>
<evidence type="ECO:0000256" key="4">
    <source>
        <dbReference type="ARBA" id="ARBA00022989"/>
    </source>
</evidence>
<protein>
    <submittedName>
        <fullName evidence="8">Protein odr-4-like protein</fullName>
    </submittedName>
</protein>
<dbReference type="InterPro" id="IPR029454">
    <property type="entry name" value="ODR-4-like"/>
</dbReference>
<reference evidence="8" key="1">
    <citation type="submission" date="2022-08" db="EMBL/GenBank/DDBJ databases">
        <authorList>
            <person name="Marques A."/>
        </authorList>
    </citation>
    <scope>NUCLEOTIDE SEQUENCE</scope>
    <source>
        <strain evidence="8">RhyPub2mFocal</strain>
        <tissue evidence="8">Leaves</tissue>
    </source>
</reference>
<sequence length="481" mass="52594">MVKTVVADETQLKSIEDSLFQSGSAPLSAQVGLVIGKLSATSDRGHVYALIPTPPTDGGDPACSLRSEGGGVGRDEKKKGGSKKPSNEVAQSVVIDADWVAEHARQVSRMLLGGINVVGIYIWAPEASFKATSTAIFSLVIKVVAQAAPWYDTQFDERLLIHISYAPRRWACRICNWTSGSLRPCDLKLSKVVASLQEFRCMCNFEIRLPIGQTSSPDHNLFKNVVTKGINHLLKKLQTAKALMDGNLVEDDLSLSTEGPCNLELLLPFEIESNPEESNLEDVAGLVLFSGSVCASAYLGPRESVSQAISDLKGDIITSLRSRLDLMLDEAEGGEDLAGGDVQSDKSICQLNFHELKKGYQVSFPRRVMVPWTDGLYVCDYLQPSETFEDTKDRCKEMMSMEGTMDTSAILEIESQSKPTTVKSFWEVVSGADSPIQNYLKKRDSSANAQTNSRKSDGSNLLFIVAFFILIIATIIASRKY</sequence>
<comment type="subcellular location">
    <subcellularLocation>
        <location evidence="1">Membrane</location>
    </subcellularLocation>
</comment>
<comment type="caution">
    <text evidence="8">The sequence shown here is derived from an EMBL/GenBank/DDBJ whole genome shotgun (WGS) entry which is preliminary data.</text>
</comment>
<evidence type="ECO:0000313" key="8">
    <source>
        <dbReference type="EMBL" id="KAJ4773717.1"/>
    </source>
</evidence>
<feature type="transmembrane region" description="Helical" evidence="7">
    <location>
        <begin position="461"/>
        <end position="478"/>
    </location>
</feature>
<evidence type="ECO:0000256" key="6">
    <source>
        <dbReference type="SAM" id="MobiDB-lite"/>
    </source>
</evidence>
<dbReference type="GO" id="GO:0016020">
    <property type="term" value="C:membrane"/>
    <property type="evidence" value="ECO:0007669"/>
    <property type="project" value="UniProtKB-SubCell"/>
</dbReference>
<evidence type="ECO:0000256" key="5">
    <source>
        <dbReference type="ARBA" id="ARBA00023136"/>
    </source>
</evidence>
<dbReference type="AlphaFoldDB" id="A0AAV8E5T2"/>
<keyword evidence="4 7" id="KW-1133">Transmembrane helix</keyword>
<keyword evidence="5 7" id="KW-0472">Membrane</keyword>
<proteinExistence type="inferred from homology"/>
<evidence type="ECO:0000256" key="3">
    <source>
        <dbReference type="ARBA" id="ARBA00022692"/>
    </source>
</evidence>
<keyword evidence="9" id="KW-1185">Reference proteome</keyword>
<evidence type="ECO:0000256" key="2">
    <source>
        <dbReference type="ARBA" id="ARBA00010131"/>
    </source>
</evidence>
<evidence type="ECO:0000256" key="1">
    <source>
        <dbReference type="ARBA" id="ARBA00004370"/>
    </source>
</evidence>
<feature type="region of interest" description="Disordered" evidence="6">
    <location>
        <begin position="58"/>
        <end position="87"/>
    </location>
</feature>
<dbReference type="PANTHER" id="PTHR33966:SF1">
    <property type="entry name" value="PROTEIN ODR-4 HOMOLOG"/>
    <property type="match status" value="1"/>
</dbReference>
<accession>A0AAV8E5T2</accession>
<dbReference type="PANTHER" id="PTHR33966">
    <property type="entry name" value="PROTEIN ODR-4 HOMOLOG"/>
    <property type="match status" value="1"/>
</dbReference>
<dbReference type="Pfam" id="PF14778">
    <property type="entry name" value="ODR4-like"/>
    <property type="match status" value="1"/>
</dbReference>
<gene>
    <name evidence="8" type="ORF">LUZ62_057974</name>
</gene>
<evidence type="ECO:0000313" key="9">
    <source>
        <dbReference type="Proteomes" id="UP001140206"/>
    </source>
</evidence>
<keyword evidence="3 7" id="KW-0812">Transmembrane</keyword>
<dbReference type="EMBL" id="JAMFTS010000003">
    <property type="protein sequence ID" value="KAJ4773717.1"/>
    <property type="molecule type" value="Genomic_DNA"/>
</dbReference>